<keyword evidence="8" id="KW-0239">DNA-directed DNA polymerase</keyword>
<keyword evidence="6" id="KW-0235">DNA replication</keyword>
<dbReference type="InterPro" id="IPR002421">
    <property type="entry name" value="5-3_exonuclease"/>
</dbReference>
<dbReference type="FunFam" id="1.10.150.20:FF:000003">
    <property type="entry name" value="DNA polymerase I"/>
    <property type="match status" value="1"/>
</dbReference>
<comment type="catalytic activity">
    <reaction evidence="11">
        <text>DNA(n) + a 2'-deoxyribonucleoside 5'-triphosphate = DNA(n+1) + diphosphate</text>
        <dbReference type="Rhea" id="RHEA:22508"/>
        <dbReference type="Rhea" id="RHEA-COMP:17339"/>
        <dbReference type="Rhea" id="RHEA-COMP:17340"/>
        <dbReference type="ChEBI" id="CHEBI:33019"/>
        <dbReference type="ChEBI" id="CHEBI:61560"/>
        <dbReference type="ChEBI" id="CHEBI:173112"/>
        <dbReference type="EC" id="2.7.7.7"/>
    </reaction>
</comment>
<dbReference type="RefSeq" id="WP_053941080.1">
    <property type="nucleotide sequence ID" value="NZ_BSWO01000040.1"/>
</dbReference>
<dbReference type="EMBL" id="CDMN01000014">
    <property type="protein sequence ID" value="CRF43855.1"/>
    <property type="molecule type" value="Genomic_DNA"/>
</dbReference>
<dbReference type="SUPFAM" id="SSF56672">
    <property type="entry name" value="DNA/RNA polymerases"/>
    <property type="match status" value="1"/>
</dbReference>
<dbReference type="PANTHER" id="PTHR10133">
    <property type="entry name" value="DNA POLYMERASE I"/>
    <property type="match status" value="1"/>
</dbReference>
<dbReference type="GO" id="GO:0003677">
    <property type="term" value="F:DNA binding"/>
    <property type="evidence" value="ECO:0007669"/>
    <property type="project" value="UniProtKB-KW"/>
</dbReference>
<dbReference type="Proteomes" id="UP000038622">
    <property type="component" value="Unassembled WGS sequence"/>
</dbReference>
<accession>A0A0K2XCK0</accession>
<dbReference type="EC" id="2.7.7.7" evidence="2"/>
<dbReference type="CDD" id="cd09898">
    <property type="entry name" value="H3TH_53EXO"/>
    <property type="match status" value="1"/>
</dbReference>
<keyword evidence="4 15" id="KW-0808">Transferase</keyword>
<dbReference type="STRING" id="1578720.HAL011_15370"/>
<evidence type="ECO:0000256" key="6">
    <source>
        <dbReference type="ARBA" id="ARBA00022705"/>
    </source>
</evidence>
<dbReference type="AlphaFoldDB" id="A0A0K2XCK0"/>
<comment type="similarity">
    <text evidence="1">Belongs to the DNA polymerase type-A family.</text>
</comment>
<evidence type="ECO:0000256" key="2">
    <source>
        <dbReference type="ARBA" id="ARBA00012417"/>
    </source>
</evidence>
<evidence type="ECO:0000313" key="19">
    <source>
        <dbReference type="Proteomes" id="UP000045175"/>
    </source>
</evidence>
<dbReference type="Pfam" id="PF01367">
    <property type="entry name" value="5_3_exonuc"/>
    <property type="match status" value="1"/>
</dbReference>
<dbReference type="EMBL" id="CDMH01000029">
    <property type="protein sequence ID" value="CRF42439.1"/>
    <property type="molecule type" value="Genomic_DNA"/>
</dbReference>
<keyword evidence="9" id="KW-0238">DNA-binding</keyword>
<dbReference type="InterPro" id="IPR002298">
    <property type="entry name" value="DNA_polymerase_A"/>
</dbReference>
<keyword evidence="7" id="KW-0227">DNA damage</keyword>
<evidence type="ECO:0000313" key="14">
    <source>
        <dbReference type="EMBL" id="CRF41725.1"/>
    </source>
</evidence>
<keyword evidence="5 15" id="KW-0548">Nucleotidyltransferase</keyword>
<dbReference type="InterPro" id="IPR020046">
    <property type="entry name" value="5-3_exonucl_a-hlix_arch_N"/>
</dbReference>
<dbReference type="Gene3D" id="3.30.70.370">
    <property type="match status" value="1"/>
</dbReference>
<dbReference type="GO" id="GO:0006302">
    <property type="term" value="P:double-strand break repair"/>
    <property type="evidence" value="ECO:0007669"/>
    <property type="project" value="TreeGrafter"/>
</dbReference>
<evidence type="ECO:0000256" key="11">
    <source>
        <dbReference type="ARBA" id="ARBA00049244"/>
    </source>
</evidence>
<dbReference type="InterPro" id="IPR043502">
    <property type="entry name" value="DNA/RNA_pol_sf"/>
</dbReference>
<reference evidence="18 19" key="2">
    <citation type="submission" date="2014-12" db="EMBL/GenBank/DDBJ databases">
        <authorList>
            <person name="Jaenicke S."/>
        </authorList>
    </citation>
    <scope>NUCLEOTIDE SEQUENCE [LARGE SCALE GENOMIC DNA]</scope>
</reference>
<dbReference type="InterPro" id="IPR029060">
    <property type="entry name" value="PIN-like_dom_sf"/>
</dbReference>
<feature type="domain" description="DNA-directed DNA polymerase family A palm" evidence="13">
    <location>
        <begin position="610"/>
        <end position="805"/>
    </location>
</feature>
<dbReference type="InterPro" id="IPR008918">
    <property type="entry name" value="HhH2"/>
</dbReference>
<dbReference type="InterPro" id="IPR019760">
    <property type="entry name" value="DNA-dir_DNA_pol_A_CS"/>
</dbReference>
<name>A0A0K2XCK0_9HELI</name>
<dbReference type="SUPFAM" id="SSF47807">
    <property type="entry name" value="5' to 3' exonuclease, C-terminal subdomain"/>
    <property type="match status" value="1"/>
</dbReference>
<reference evidence="15" key="1">
    <citation type="submission" date="2014-12" db="EMBL/GenBank/DDBJ databases">
        <title>Whole genome sequences of four Staphylococcus schleiferi canine isolates.</title>
        <authorList>
            <person name="Misic A.M."/>
            <person name="Cain C."/>
            <person name="Morris D.O."/>
            <person name="Rankin S."/>
            <person name="Beiting D."/>
        </authorList>
    </citation>
    <scope>NUCLEOTIDE SEQUENCE</scope>
    <source>
        <strain evidence="14">ASB11</strain>
        <strain evidence="15">ASB13</strain>
        <strain evidence="16">ASB9</strain>
    </source>
</reference>
<dbReference type="SMART" id="SM00279">
    <property type="entry name" value="HhH2"/>
    <property type="match status" value="1"/>
</dbReference>
<organism evidence="15 19">
    <name type="scientific">Helicobacter ailurogastricus</name>
    <dbReference type="NCBI Taxonomy" id="1578720"/>
    <lineage>
        <taxon>Bacteria</taxon>
        <taxon>Pseudomonadati</taxon>
        <taxon>Campylobacterota</taxon>
        <taxon>Epsilonproteobacteria</taxon>
        <taxon>Campylobacterales</taxon>
        <taxon>Helicobacteraceae</taxon>
        <taxon>Helicobacter</taxon>
    </lineage>
</organism>
<dbReference type="SMART" id="SM00482">
    <property type="entry name" value="POLAc"/>
    <property type="match status" value="1"/>
</dbReference>
<dbReference type="Pfam" id="PF00476">
    <property type="entry name" value="DNA_pol_A"/>
    <property type="match status" value="1"/>
</dbReference>
<dbReference type="CDD" id="cd09859">
    <property type="entry name" value="PIN_53EXO"/>
    <property type="match status" value="1"/>
</dbReference>
<dbReference type="Proteomes" id="UP000045175">
    <property type="component" value="Unassembled WGS sequence"/>
</dbReference>
<dbReference type="GO" id="GO:0003887">
    <property type="term" value="F:DNA-directed DNA polymerase activity"/>
    <property type="evidence" value="ECO:0007669"/>
    <property type="project" value="UniProtKB-KW"/>
</dbReference>
<dbReference type="SUPFAM" id="SSF88723">
    <property type="entry name" value="PIN domain-like"/>
    <property type="match status" value="1"/>
</dbReference>
<dbReference type="InterPro" id="IPR036279">
    <property type="entry name" value="5-3_exonuclease_C_sf"/>
</dbReference>
<evidence type="ECO:0000256" key="4">
    <source>
        <dbReference type="ARBA" id="ARBA00022679"/>
    </source>
</evidence>
<dbReference type="Pfam" id="PF02739">
    <property type="entry name" value="5_3_exonuc_N"/>
    <property type="match status" value="1"/>
</dbReference>
<evidence type="ECO:0000313" key="18">
    <source>
        <dbReference type="Proteomes" id="UP000041394"/>
    </source>
</evidence>
<dbReference type="InterPro" id="IPR001098">
    <property type="entry name" value="DNA-dir_DNA_pol_A_palm_dom"/>
</dbReference>
<evidence type="ECO:0000256" key="8">
    <source>
        <dbReference type="ARBA" id="ARBA00022932"/>
    </source>
</evidence>
<dbReference type="OrthoDB" id="9806424at2"/>
<dbReference type="EMBL" id="CDML01000051">
    <property type="protein sequence ID" value="CRF41725.1"/>
    <property type="molecule type" value="Genomic_DNA"/>
</dbReference>
<evidence type="ECO:0000259" key="12">
    <source>
        <dbReference type="SMART" id="SM00475"/>
    </source>
</evidence>
<protein>
    <recommendedName>
        <fullName evidence="3">DNA polymerase I</fullName>
        <ecNumber evidence="2">2.7.7.7</ecNumber>
    </recommendedName>
</protein>
<dbReference type="PROSITE" id="PS00447">
    <property type="entry name" value="DNA_POLYMERASE_A"/>
    <property type="match status" value="1"/>
</dbReference>
<dbReference type="GO" id="GO:0008409">
    <property type="term" value="F:5'-3' exonuclease activity"/>
    <property type="evidence" value="ECO:0007669"/>
    <property type="project" value="InterPro"/>
</dbReference>
<keyword evidence="17" id="KW-1185">Reference proteome</keyword>
<evidence type="ECO:0000259" key="13">
    <source>
        <dbReference type="SMART" id="SM00482"/>
    </source>
</evidence>
<dbReference type="InterPro" id="IPR020045">
    <property type="entry name" value="DNA_polI_H3TH"/>
</dbReference>
<sequence length="842" mass="94399">MKTLHLVDTFSLLFKFYYPLRELHTSKGFNTAWLGAFAKIVQRLYSLKADGLVFALESGSNHRKNLHQDYKANRQAPPNLDEQLPIIFEWIRRMGLCALSVAGYESDDVIASLCSHFSAPRTRIFSADKDFFQLVSERVVLFDLSTQSERGVAFCLEKYKIHPKQFRDYQGLVGDSSDGYKGVRGIGAVGAARLLQEFNDLETLYANLDKLPSKLQTALKADKEQAFLSRHLATLKSDLKLNFKTPPNFPQENPLLKIQDALAEFEMFSLLKQIQPKVSLKPLSVPLNATQEVLDKLSKSPPCVVQAFKAKEGVLLGVLPLKGEFMALLLNDLLAPALVQQLYTCQLIGYNLKEMFSLLGGFDKPSGVDFEDIGLLAWLNDCYLDNSLSALALSLRLETPAPLEGNLTQIASAMRYNAPLILKAYRHYKENLSPALWDLAHNLEYPLLKLLCAMQGHGFLLDLAYLQGLDTEFQQTLLDLEKRIQVQAHTDINPNSAKQWAQFLYTHLELEGKHATKIKTGLSTNEMSLKALQEAYAGQSIKGVEVSGLLATLLEYRELFKLQSTYVRPLLERQIQGKIHTLFHQTTTASSRLSSSKPNLQNIPMRTPLGQQIARAFIAPKGHLLLGLDYSQMELRLLAHFSGDTNLINAFKQQQDIHTNTALALFNDPTQRPLAKAINFGLIYGMGANRLATTLNISLKEAKAHIQRYFQAFPTIKDFLNQLKEQILQEGRVQTLLGHVRPFGFSGASPKLVADYLREGANTLFQGSASDLMKLAMLAIVKHFPTLKMLVQVHDELILEVPQAQASNLAKELTALMQNIYPLKVPLECHVRLAQNWADLKA</sequence>
<evidence type="ECO:0000256" key="1">
    <source>
        <dbReference type="ARBA" id="ARBA00007705"/>
    </source>
</evidence>
<evidence type="ECO:0000256" key="10">
    <source>
        <dbReference type="ARBA" id="ARBA00023204"/>
    </source>
</evidence>
<evidence type="ECO:0000256" key="3">
    <source>
        <dbReference type="ARBA" id="ARBA00020311"/>
    </source>
</evidence>
<dbReference type="Gene3D" id="1.10.150.20">
    <property type="entry name" value="5' to 3' exonuclease, C-terminal subdomain"/>
    <property type="match status" value="2"/>
</dbReference>
<dbReference type="PANTHER" id="PTHR10133:SF27">
    <property type="entry name" value="DNA POLYMERASE NU"/>
    <property type="match status" value="1"/>
</dbReference>
<evidence type="ECO:0000313" key="17">
    <source>
        <dbReference type="Proteomes" id="UP000038622"/>
    </source>
</evidence>
<dbReference type="Gene3D" id="1.20.1060.10">
    <property type="entry name" value="Taq DNA Polymerase, Chain T, domain 4"/>
    <property type="match status" value="1"/>
</dbReference>
<dbReference type="Gene3D" id="3.40.50.1010">
    <property type="entry name" value="5'-nuclease"/>
    <property type="match status" value="1"/>
</dbReference>
<evidence type="ECO:0000313" key="16">
    <source>
        <dbReference type="EMBL" id="CRF43855.1"/>
    </source>
</evidence>
<gene>
    <name evidence="14" type="ORF">HAL011_15370</name>
    <name evidence="15" type="ORF">HAL013_06200</name>
    <name evidence="16" type="ORF">HAL09_04100</name>
</gene>
<dbReference type="GO" id="GO:0006261">
    <property type="term" value="P:DNA-templated DNA replication"/>
    <property type="evidence" value="ECO:0007669"/>
    <property type="project" value="InterPro"/>
</dbReference>
<evidence type="ECO:0000256" key="5">
    <source>
        <dbReference type="ARBA" id="ARBA00022695"/>
    </source>
</evidence>
<feature type="domain" description="5'-3' exonuclease" evidence="12">
    <location>
        <begin position="1"/>
        <end position="246"/>
    </location>
</feature>
<reference evidence="17" key="3">
    <citation type="submission" date="2014-12" db="EMBL/GenBank/DDBJ databases">
        <authorList>
            <person name="Smet A."/>
        </authorList>
    </citation>
    <scope>NUCLEOTIDE SEQUENCE [LARGE SCALE GENOMIC DNA]</scope>
</reference>
<dbReference type="PRINTS" id="PR00868">
    <property type="entry name" value="DNAPOLI"/>
</dbReference>
<keyword evidence="10" id="KW-0234">DNA repair</keyword>
<dbReference type="Proteomes" id="UP000041394">
    <property type="component" value="Unassembled WGS sequence"/>
</dbReference>
<dbReference type="SMART" id="SM00475">
    <property type="entry name" value="53EXOc"/>
    <property type="match status" value="1"/>
</dbReference>
<proteinExistence type="inferred from homology"/>
<evidence type="ECO:0000256" key="7">
    <source>
        <dbReference type="ARBA" id="ARBA00022763"/>
    </source>
</evidence>
<evidence type="ECO:0000256" key="9">
    <source>
        <dbReference type="ARBA" id="ARBA00023125"/>
    </source>
</evidence>
<dbReference type="FunFam" id="1.10.150.20:FF:000002">
    <property type="entry name" value="DNA polymerase I"/>
    <property type="match status" value="1"/>
</dbReference>
<evidence type="ECO:0000313" key="15">
    <source>
        <dbReference type="EMBL" id="CRF42439.1"/>
    </source>
</evidence>